<feature type="transmembrane region" description="Helical" evidence="3">
    <location>
        <begin position="12"/>
        <end position="30"/>
    </location>
</feature>
<organism evidence="5 6">
    <name type="scientific">Clostridium sardiniense</name>
    <name type="common">Clostridium absonum</name>
    <dbReference type="NCBI Taxonomy" id="29369"/>
    <lineage>
        <taxon>Bacteria</taxon>
        <taxon>Bacillati</taxon>
        <taxon>Bacillota</taxon>
        <taxon>Clostridia</taxon>
        <taxon>Eubacteriales</taxon>
        <taxon>Clostridiaceae</taxon>
        <taxon>Clostridium</taxon>
    </lineage>
</organism>
<protein>
    <submittedName>
        <fullName evidence="5">DUF4352 domain-containing protein</fullName>
    </submittedName>
</protein>
<dbReference type="Gene3D" id="2.60.40.1240">
    <property type="match status" value="1"/>
</dbReference>
<feature type="domain" description="DUF4352" evidence="4">
    <location>
        <begin position="61"/>
        <end position="178"/>
    </location>
</feature>
<feature type="region of interest" description="Disordered" evidence="2">
    <location>
        <begin position="31"/>
        <end position="57"/>
    </location>
</feature>
<name>A0ABS7KXF6_CLOSR</name>
<dbReference type="RefSeq" id="WP_221860847.1">
    <property type="nucleotide sequence ID" value="NZ_JAIKTU010000006.1"/>
</dbReference>
<sequence length="185" mass="20171">MGKEKKAIFKKWWFWIIIVVVVGGAIGAGSNTAENGDTPVANQGQKEDANKKEEANKTETFKIGDTIEVKDFKIKVNKISVDNGGKIIKPEDGNEFVKVDVTVENISSEEKTVSSILMFKVVDKDGRECKQAITENQNGQLDGKVAPGRKITGEYAVQAPKGEKGLELQFDSSLLSSGQIIVKLN</sequence>
<keyword evidence="1" id="KW-0732">Signal</keyword>
<comment type="caution">
    <text evidence="5">The sequence shown here is derived from an EMBL/GenBank/DDBJ whole genome shotgun (WGS) entry which is preliminary data.</text>
</comment>
<dbReference type="InterPro" id="IPR029051">
    <property type="entry name" value="DUF4352"/>
</dbReference>
<proteinExistence type="predicted"/>
<evidence type="ECO:0000313" key="6">
    <source>
        <dbReference type="Proteomes" id="UP001299068"/>
    </source>
</evidence>
<keyword evidence="6" id="KW-1185">Reference proteome</keyword>
<accession>A0ABS7KXF6</accession>
<keyword evidence="3" id="KW-1133">Transmembrane helix</keyword>
<evidence type="ECO:0000256" key="1">
    <source>
        <dbReference type="ARBA" id="ARBA00022729"/>
    </source>
</evidence>
<evidence type="ECO:0000256" key="2">
    <source>
        <dbReference type="SAM" id="MobiDB-lite"/>
    </source>
</evidence>
<dbReference type="Proteomes" id="UP001299068">
    <property type="component" value="Unassembled WGS sequence"/>
</dbReference>
<keyword evidence="3" id="KW-0812">Transmembrane</keyword>
<dbReference type="Pfam" id="PF11611">
    <property type="entry name" value="DUF4352"/>
    <property type="match status" value="1"/>
</dbReference>
<feature type="compositionally biased region" description="Basic and acidic residues" evidence="2">
    <location>
        <begin position="45"/>
        <end position="57"/>
    </location>
</feature>
<feature type="compositionally biased region" description="Polar residues" evidence="2">
    <location>
        <begin position="31"/>
        <end position="44"/>
    </location>
</feature>
<evidence type="ECO:0000259" key="4">
    <source>
        <dbReference type="Pfam" id="PF11611"/>
    </source>
</evidence>
<gene>
    <name evidence="5" type="ORF">K5V21_08515</name>
</gene>
<dbReference type="EMBL" id="JAIKTU010000006">
    <property type="protein sequence ID" value="MBY0755499.1"/>
    <property type="molecule type" value="Genomic_DNA"/>
</dbReference>
<reference evidence="5 6" key="1">
    <citation type="journal article" date="2021" name="Cell Host Microbe">
        <title>in vivo commensal control of Clostridioides difficile virulence.</title>
        <authorList>
            <person name="Girinathan B.P."/>
            <person name="Dibenedetto N."/>
            <person name="Worley J.N."/>
            <person name="Peltier J."/>
            <person name="Arrieta-Ortiz M.L."/>
            <person name="Rupa Christinal Immanuel S."/>
            <person name="Lavin R."/>
            <person name="Delaney M.L."/>
            <person name="Cummins C."/>
            <person name="Hoffmann M."/>
            <person name="Luo Y."/>
            <person name="Gonzalez-Escalona N."/>
            <person name="Allard M."/>
            <person name="Onderdonk A.B."/>
            <person name="Gerber G.K."/>
            <person name="Sonenshein A.L."/>
            <person name="Baliga N."/>
            <person name="Dupuy B."/>
            <person name="Bry L."/>
        </authorList>
    </citation>
    <scope>NUCLEOTIDE SEQUENCE [LARGE SCALE GENOMIC DNA]</scope>
    <source>
        <strain evidence="5 6">DSM 599</strain>
    </source>
</reference>
<evidence type="ECO:0000313" key="5">
    <source>
        <dbReference type="EMBL" id="MBY0755499.1"/>
    </source>
</evidence>
<evidence type="ECO:0000256" key="3">
    <source>
        <dbReference type="SAM" id="Phobius"/>
    </source>
</evidence>
<dbReference type="InterPro" id="IPR029050">
    <property type="entry name" value="Immunoprotect_excell_Ig-like"/>
</dbReference>
<keyword evidence="3" id="KW-0472">Membrane</keyword>